<reference evidence="1" key="1">
    <citation type="submission" date="2015-12" db="EMBL/GenBank/DDBJ databases">
        <title>De novo transcriptome assembly of four potential Pierce s Disease insect vectors from Arizona vineyards.</title>
        <authorList>
            <person name="Tassone E.E."/>
        </authorList>
    </citation>
    <scope>NUCLEOTIDE SEQUENCE</scope>
</reference>
<proteinExistence type="predicted"/>
<dbReference type="EMBL" id="GEDC01007351">
    <property type="protein sequence ID" value="JAS29947.1"/>
    <property type="molecule type" value="Transcribed_RNA"/>
</dbReference>
<sequence length="108" mass="12557">FSFRRPRKMPKSCGFWLGIHWYTGVGPLLKNHFTTSPDILKDLNQSDGFKEYSQSSTTASPVPFRTSVGTFKDVMITLYTELMYNRMTYVVSHIQHVFILHCIHAMKH</sequence>
<dbReference type="AlphaFoldDB" id="A0A1B6DWC2"/>
<protein>
    <submittedName>
        <fullName evidence="1">Uncharacterized protein</fullName>
    </submittedName>
</protein>
<evidence type="ECO:0000313" key="1">
    <source>
        <dbReference type="EMBL" id="JAS29947.1"/>
    </source>
</evidence>
<feature type="non-terminal residue" evidence="1">
    <location>
        <position position="1"/>
    </location>
</feature>
<accession>A0A1B6DWC2</accession>
<organism evidence="1">
    <name type="scientific">Clastoptera arizonana</name>
    <name type="common">Arizona spittle bug</name>
    <dbReference type="NCBI Taxonomy" id="38151"/>
    <lineage>
        <taxon>Eukaryota</taxon>
        <taxon>Metazoa</taxon>
        <taxon>Ecdysozoa</taxon>
        <taxon>Arthropoda</taxon>
        <taxon>Hexapoda</taxon>
        <taxon>Insecta</taxon>
        <taxon>Pterygota</taxon>
        <taxon>Neoptera</taxon>
        <taxon>Paraneoptera</taxon>
        <taxon>Hemiptera</taxon>
        <taxon>Auchenorrhyncha</taxon>
        <taxon>Cercopoidea</taxon>
        <taxon>Clastopteridae</taxon>
        <taxon>Clastoptera</taxon>
    </lineage>
</organism>
<gene>
    <name evidence="1" type="ORF">g.44455</name>
</gene>
<name>A0A1B6DWC2_9HEMI</name>
<feature type="non-terminal residue" evidence="1">
    <location>
        <position position="108"/>
    </location>
</feature>